<dbReference type="Proteomes" id="UP000252707">
    <property type="component" value="Unassembled WGS sequence"/>
</dbReference>
<feature type="signal peptide" evidence="1">
    <location>
        <begin position="1"/>
        <end position="25"/>
    </location>
</feature>
<dbReference type="AlphaFoldDB" id="A0A369C346"/>
<evidence type="ECO:0000256" key="1">
    <source>
        <dbReference type="SAM" id="SignalP"/>
    </source>
</evidence>
<dbReference type="SMART" id="SM00671">
    <property type="entry name" value="SEL1"/>
    <property type="match status" value="4"/>
</dbReference>
<proteinExistence type="predicted"/>
<dbReference type="RefSeq" id="WP_170142191.1">
    <property type="nucleotide sequence ID" value="NZ_QPJY01000010.1"/>
</dbReference>
<dbReference type="PANTHER" id="PTHR11102:SF160">
    <property type="entry name" value="ERAD-ASSOCIATED E3 UBIQUITIN-PROTEIN LIGASE COMPONENT HRD3"/>
    <property type="match status" value="1"/>
</dbReference>
<feature type="chain" id="PRO_5016977028" evidence="1">
    <location>
        <begin position="26"/>
        <end position="304"/>
    </location>
</feature>
<dbReference type="Pfam" id="PF08238">
    <property type="entry name" value="Sel1"/>
    <property type="match status" value="4"/>
</dbReference>
<dbReference type="SUPFAM" id="SSF81901">
    <property type="entry name" value="HCP-like"/>
    <property type="match status" value="1"/>
</dbReference>
<dbReference type="InterPro" id="IPR036365">
    <property type="entry name" value="PGBD-like_sf"/>
</dbReference>
<reference evidence="2 3" key="1">
    <citation type="submission" date="2018-07" db="EMBL/GenBank/DDBJ databases">
        <title>Genomic Encyclopedia of Type Strains, Phase IV (KMG-IV): sequencing the most valuable type-strain genomes for metagenomic binning, comparative biology and taxonomic classification.</title>
        <authorList>
            <person name="Goeker M."/>
        </authorList>
    </citation>
    <scope>NUCLEOTIDE SEQUENCE [LARGE SCALE GENOMIC DNA]</scope>
    <source>
        <strain evidence="2 3">DSM 26407</strain>
    </source>
</reference>
<comment type="caution">
    <text evidence="2">The sequence shown here is derived from an EMBL/GenBank/DDBJ whole genome shotgun (WGS) entry which is preliminary data.</text>
</comment>
<organism evidence="2 3">
    <name type="scientific">Thioalbus denitrificans</name>
    <dbReference type="NCBI Taxonomy" id="547122"/>
    <lineage>
        <taxon>Bacteria</taxon>
        <taxon>Pseudomonadati</taxon>
        <taxon>Pseudomonadota</taxon>
        <taxon>Gammaproteobacteria</taxon>
        <taxon>Chromatiales</taxon>
        <taxon>Ectothiorhodospiraceae</taxon>
        <taxon>Thioalbus</taxon>
    </lineage>
</organism>
<dbReference type="InterPro" id="IPR050767">
    <property type="entry name" value="Sel1_AlgK"/>
</dbReference>
<keyword evidence="3" id="KW-1185">Reference proteome</keyword>
<dbReference type="PROSITE" id="PS51257">
    <property type="entry name" value="PROKAR_LIPOPROTEIN"/>
    <property type="match status" value="1"/>
</dbReference>
<protein>
    <submittedName>
        <fullName evidence="2">Sel1 repeat-containing protein</fullName>
    </submittedName>
</protein>
<dbReference type="InterPro" id="IPR006597">
    <property type="entry name" value="Sel1-like"/>
</dbReference>
<dbReference type="SUPFAM" id="SSF47090">
    <property type="entry name" value="PGBD-like"/>
    <property type="match status" value="1"/>
</dbReference>
<name>A0A369C346_9GAMM</name>
<evidence type="ECO:0000313" key="3">
    <source>
        <dbReference type="Proteomes" id="UP000252707"/>
    </source>
</evidence>
<dbReference type="Gene3D" id="1.25.40.10">
    <property type="entry name" value="Tetratricopeptide repeat domain"/>
    <property type="match status" value="1"/>
</dbReference>
<dbReference type="PANTHER" id="PTHR11102">
    <property type="entry name" value="SEL-1-LIKE PROTEIN"/>
    <property type="match status" value="1"/>
</dbReference>
<sequence length="304" mass="32559">MPDRTRSPRPLFRAMSALSLGLAIALGGCAQMGAFRDEPAPVAEERAQARAGDAESQYRLGMRYNGGLEVAQDYTESNRWFERAARQGHAEAQYMLGSAYYAGRGVAQDMAKAEAWLRPAAEAGHDRAQYLLGSIYLNGWGVEKEPAWGVRWFGKAAAQGNTEAQFSLGVALAAGIGLDRDDAEAWTWLTLAKRAGHSGAEPVERKVAERLHAGARARAATAARNWKPAAADGGYADRPTVRFVQYALGQLGHRAGPSDGIPGERTRTAIAAYRRAAGLSGAPEVTPDLVERLRADLRARAAAG</sequence>
<dbReference type="Gene3D" id="1.10.101.10">
    <property type="entry name" value="PGBD-like superfamily/PGBD"/>
    <property type="match status" value="1"/>
</dbReference>
<dbReference type="InterPro" id="IPR036366">
    <property type="entry name" value="PGBDSf"/>
</dbReference>
<evidence type="ECO:0000313" key="2">
    <source>
        <dbReference type="EMBL" id="RCX26294.1"/>
    </source>
</evidence>
<keyword evidence="1" id="KW-0732">Signal</keyword>
<dbReference type="InterPro" id="IPR011990">
    <property type="entry name" value="TPR-like_helical_dom_sf"/>
</dbReference>
<accession>A0A369C346</accession>
<gene>
    <name evidence="2" type="ORF">DFQ59_1104</name>
</gene>
<dbReference type="EMBL" id="QPJY01000010">
    <property type="protein sequence ID" value="RCX26294.1"/>
    <property type="molecule type" value="Genomic_DNA"/>
</dbReference>